<reference evidence="1 2" key="1">
    <citation type="submission" date="2015-12" db="EMBL/GenBank/DDBJ databases">
        <title>Draft genome sequence of Moniliophthora roreri, the causal agent of frosty pod rot of cacao.</title>
        <authorList>
            <person name="Aime M.C."/>
            <person name="Diaz-Valderrama J.R."/>
            <person name="Kijpornyongpan T."/>
            <person name="Phillips-Mora W."/>
        </authorList>
    </citation>
    <scope>NUCLEOTIDE SEQUENCE [LARGE SCALE GENOMIC DNA]</scope>
    <source>
        <strain evidence="1 2">MCA 2952</strain>
    </source>
</reference>
<dbReference type="EMBL" id="LATX01002133">
    <property type="protein sequence ID" value="KTB33816.1"/>
    <property type="molecule type" value="Genomic_DNA"/>
</dbReference>
<protein>
    <submittedName>
        <fullName evidence="1">Uncharacterized protein</fullName>
    </submittedName>
</protein>
<evidence type="ECO:0000313" key="1">
    <source>
        <dbReference type="EMBL" id="KTB33816.1"/>
    </source>
</evidence>
<dbReference type="Proteomes" id="UP000054988">
    <property type="component" value="Unassembled WGS sequence"/>
</dbReference>
<organism evidence="1 2">
    <name type="scientific">Moniliophthora roreri</name>
    <name type="common">Frosty pod rot fungus</name>
    <name type="synonym">Monilia roreri</name>
    <dbReference type="NCBI Taxonomy" id="221103"/>
    <lineage>
        <taxon>Eukaryota</taxon>
        <taxon>Fungi</taxon>
        <taxon>Dikarya</taxon>
        <taxon>Basidiomycota</taxon>
        <taxon>Agaricomycotina</taxon>
        <taxon>Agaricomycetes</taxon>
        <taxon>Agaricomycetidae</taxon>
        <taxon>Agaricales</taxon>
        <taxon>Marasmiineae</taxon>
        <taxon>Marasmiaceae</taxon>
        <taxon>Moniliophthora</taxon>
    </lineage>
</organism>
<comment type="caution">
    <text evidence="1">The sequence shown here is derived from an EMBL/GenBank/DDBJ whole genome shotgun (WGS) entry which is preliminary data.</text>
</comment>
<name>A0A0W0FBX8_MONRR</name>
<accession>A0A0W0FBX8</accession>
<dbReference type="AlphaFoldDB" id="A0A0W0FBX8"/>
<evidence type="ECO:0000313" key="2">
    <source>
        <dbReference type="Proteomes" id="UP000054988"/>
    </source>
</evidence>
<gene>
    <name evidence="1" type="ORF">WG66_13598</name>
</gene>
<sequence length="64" mass="7309">MAVKPEHGSTSNATLVPPAYQRRQGLGFVLIEFGCVSLFQHLQIEVKWSDQQMTFSFDEYIQGF</sequence>
<proteinExistence type="predicted"/>